<dbReference type="STRING" id="4846.A0A367J4K5"/>
<feature type="compositionally biased region" description="Basic and acidic residues" evidence="1">
    <location>
        <begin position="151"/>
        <end position="165"/>
    </location>
</feature>
<dbReference type="EMBL" id="PJQM01004322">
    <property type="protein sequence ID" value="RCH84870.1"/>
    <property type="molecule type" value="Genomic_DNA"/>
</dbReference>
<feature type="compositionally biased region" description="Basic and acidic residues" evidence="1">
    <location>
        <begin position="104"/>
        <end position="136"/>
    </location>
</feature>
<evidence type="ECO:0000313" key="3">
    <source>
        <dbReference type="EMBL" id="RCH84870.1"/>
    </source>
</evidence>
<comment type="caution">
    <text evidence="3">The sequence shown here is derived from an EMBL/GenBank/DDBJ whole genome shotgun (WGS) entry which is preliminary data.</text>
</comment>
<dbReference type="Pfam" id="PF00004">
    <property type="entry name" value="AAA"/>
    <property type="match status" value="1"/>
</dbReference>
<dbReference type="Proteomes" id="UP000253551">
    <property type="component" value="Unassembled WGS sequence"/>
</dbReference>
<feature type="domain" description="AAA+ ATPase" evidence="2">
    <location>
        <begin position="497"/>
        <end position="681"/>
    </location>
</feature>
<feature type="non-terminal residue" evidence="3">
    <location>
        <position position="1"/>
    </location>
</feature>
<dbReference type="SUPFAM" id="SSF52540">
    <property type="entry name" value="P-loop containing nucleoside triphosphate hydrolases"/>
    <property type="match status" value="1"/>
</dbReference>
<dbReference type="InterPro" id="IPR003959">
    <property type="entry name" value="ATPase_AAA_core"/>
</dbReference>
<gene>
    <name evidence="3" type="ORF">CU098_000594</name>
</gene>
<protein>
    <recommendedName>
        <fullName evidence="2">AAA+ ATPase domain-containing protein</fullName>
    </recommendedName>
</protein>
<dbReference type="GO" id="GO:0005524">
    <property type="term" value="F:ATP binding"/>
    <property type="evidence" value="ECO:0007669"/>
    <property type="project" value="InterPro"/>
</dbReference>
<dbReference type="PANTHER" id="PTHR23389:SF21">
    <property type="entry name" value="ATPASE FAMILY AAA DOMAIN-CONTAINING PROTEIN 5"/>
    <property type="match status" value="1"/>
</dbReference>
<dbReference type="Gene3D" id="3.40.50.300">
    <property type="entry name" value="P-loop containing nucleotide triphosphate hydrolases"/>
    <property type="match status" value="1"/>
</dbReference>
<name>A0A367J4K5_RHIST</name>
<evidence type="ECO:0000256" key="1">
    <source>
        <dbReference type="SAM" id="MobiDB-lite"/>
    </source>
</evidence>
<reference evidence="3 4" key="1">
    <citation type="journal article" date="2018" name="G3 (Bethesda)">
        <title>Phylogenetic and Phylogenomic Definition of Rhizopus Species.</title>
        <authorList>
            <person name="Gryganskyi A.P."/>
            <person name="Golan J."/>
            <person name="Dolatabadi S."/>
            <person name="Mondo S."/>
            <person name="Robb S."/>
            <person name="Idnurm A."/>
            <person name="Muszewska A."/>
            <person name="Steczkiewicz K."/>
            <person name="Masonjones S."/>
            <person name="Liao H.L."/>
            <person name="Gajdeczka M.T."/>
            <person name="Anike F."/>
            <person name="Vuek A."/>
            <person name="Anishchenko I.M."/>
            <person name="Voigt K."/>
            <person name="de Hoog G.S."/>
            <person name="Smith M.E."/>
            <person name="Heitman J."/>
            <person name="Vilgalys R."/>
            <person name="Stajich J.E."/>
        </authorList>
    </citation>
    <scope>NUCLEOTIDE SEQUENCE [LARGE SCALE GENOMIC DNA]</scope>
    <source>
        <strain evidence="3 4">LSU 92-RS-03</strain>
    </source>
</reference>
<feature type="compositionally biased region" description="Basic residues" evidence="1">
    <location>
        <begin position="137"/>
        <end position="150"/>
    </location>
</feature>
<sequence length="810" mass="93174">ESSSSIHPFFQPRKTKTDSEDTFSPPKKVRQSTLTHSKETEEEISSQSINEESLPPTENEKKKKTSSSKRKSKEEKEEIEMAEPHKDKRIKKKSPEMIEPTKPVSHEKSDAKKRDRVANEPEKIKETDFNEKEFKKVKLTKRRNPQRAKAKQVESKSLKSKKVESEQTEAQQVESKQVESKQVEPKQVGSKKAEAQQAEAQQAEAQQAEAQQAEAQQAEAQQTEDQQAKSKQKEFEQPKKAEPKKPFAFTKKQKAKYPKLLSEETLKAESSCAALRPLCSQESVKKDEFNFYGRIKQKPTKPRHDHEFSRLDRAIYKHGHCPARKIDSSLSPVVPRIENANHIQAIIKNHPHLNIMSTTTTRERPKRKIKRSLHGEKQIRAWLDNHFPDWHTFPSCVRLFKKIVGPRLPESSQQRWVEKYRPRTVDGLLGPKHNHVYLKDWLHKMKIEPTSAQGEPANKKKVRKNSVGDDIFKRMMIKQAKLDEEDDDFVDSSKPLRSNLILVVGDHGVGKTALVYTAAEQEGYEVFEVNAGSRRSGKDITSALREMTTSHLVTFNNKKVEAKPAKEEGSSKKKRKLNPLLSSMGMNNTISEKKSGLLNCFVRKKPDVVHNPDMKPQGPKQSLILLEEVDLLFEEDRGFWPAIVELSQTGKRPIIMTCNDPDQVPFEILCLQTVLNVLPPTIEEILPYLWLVCYAEDYIVDPKDLVCLVSMVGCDLRRLIQTLELYRDLPNPFESISGLYPNMNAYEMHAAYVPFKSTVDNYKVTQTYKSAIYKQDIEKKEEDSLENVIERLENEAFIDNWLEPKNNRHM</sequence>
<feature type="non-terminal residue" evidence="3">
    <location>
        <position position="810"/>
    </location>
</feature>
<dbReference type="GO" id="GO:0003677">
    <property type="term" value="F:DNA binding"/>
    <property type="evidence" value="ECO:0007669"/>
    <property type="project" value="TreeGrafter"/>
</dbReference>
<dbReference type="InterPro" id="IPR003593">
    <property type="entry name" value="AAA+_ATPase"/>
</dbReference>
<feature type="compositionally biased region" description="Low complexity" evidence="1">
    <location>
        <begin position="195"/>
        <end position="225"/>
    </location>
</feature>
<dbReference type="SMART" id="SM00382">
    <property type="entry name" value="AAA"/>
    <property type="match status" value="1"/>
</dbReference>
<feature type="compositionally biased region" description="Basic and acidic residues" evidence="1">
    <location>
        <begin position="226"/>
        <end position="245"/>
    </location>
</feature>
<dbReference type="OrthoDB" id="9996895at2759"/>
<dbReference type="GO" id="GO:0016887">
    <property type="term" value="F:ATP hydrolysis activity"/>
    <property type="evidence" value="ECO:0007669"/>
    <property type="project" value="InterPro"/>
</dbReference>
<dbReference type="PANTHER" id="PTHR23389">
    <property type="entry name" value="CHROMOSOME TRANSMISSION FIDELITY FACTOR 18"/>
    <property type="match status" value="1"/>
</dbReference>
<proteinExistence type="predicted"/>
<organism evidence="3 4">
    <name type="scientific">Rhizopus stolonifer</name>
    <name type="common">Rhizopus nigricans</name>
    <dbReference type="NCBI Taxonomy" id="4846"/>
    <lineage>
        <taxon>Eukaryota</taxon>
        <taxon>Fungi</taxon>
        <taxon>Fungi incertae sedis</taxon>
        <taxon>Mucoromycota</taxon>
        <taxon>Mucoromycotina</taxon>
        <taxon>Mucoromycetes</taxon>
        <taxon>Mucorales</taxon>
        <taxon>Mucorineae</taxon>
        <taxon>Rhizopodaceae</taxon>
        <taxon>Rhizopus</taxon>
    </lineage>
</organism>
<keyword evidence="4" id="KW-1185">Reference proteome</keyword>
<accession>A0A367J4K5</accession>
<feature type="region of interest" description="Disordered" evidence="1">
    <location>
        <begin position="1"/>
        <end position="253"/>
    </location>
</feature>
<evidence type="ECO:0000259" key="2">
    <source>
        <dbReference type="SMART" id="SM00382"/>
    </source>
</evidence>
<evidence type="ECO:0000313" key="4">
    <source>
        <dbReference type="Proteomes" id="UP000253551"/>
    </source>
</evidence>
<dbReference type="GO" id="GO:0005634">
    <property type="term" value="C:nucleus"/>
    <property type="evidence" value="ECO:0007669"/>
    <property type="project" value="TreeGrafter"/>
</dbReference>
<feature type="compositionally biased region" description="Basic residues" evidence="1">
    <location>
        <begin position="62"/>
        <end position="71"/>
    </location>
</feature>
<dbReference type="InterPro" id="IPR027417">
    <property type="entry name" value="P-loop_NTPase"/>
</dbReference>
<dbReference type="AlphaFoldDB" id="A0A367J4K5"/>